<dbReference type="InterPro" id="IPR036046">
    <property type="entry name" value="Acylphosphatase-like_dom_sf"/>
</dbReference>
<evidence type="ECO:0000259" key="1">
    <source>
        <dbReference type="PROSITE" id="PS50925"/>
    </source>
</evidence>
<evidence type="ECO:0000313" key="3">
    <source>
        <dbReference type="Proteomes" id="UP000004699"/>
    </source>
</evidence>
<name>B8KT47_9GAMM</name>
<dbReference type="HOGENOM" id="CLU_097099_2_0_6"/>
<dbReference type="SMART" id="SM01034">
    <property type="entry name" value="BLUF"/>
    <property type="match status" value="1"/>
</dbReference>
<dbReference type="eggNOG" id="COG3431">
    <property type="taxonomic scope" value="Bacteria"/>
</dbReference>
<protein>
    <submittedName>
        <fullName evidence="2">Sensors of blue-light using FAD family</fullName>
    </submittedName>
</protein>
<accession>B8KT47</accession>
<dbReference type="EMBL" id="DS999411">
    <property type="protein sequence ID" value="EED36533.1"/>
    <property type="molecule type" value="Genomic_DNA"/>
</dbReference>
<dbReference type="Gene3D" id="3.30.70.100">
    <property type="match status" value="1"/>
</dbReference>
<organism evidence="2 3">
    <name type="scientific">Luminiphilus syltensis NOR5-1B</name>
    <dbReference type="NCBI Taxonomy" id="565045"/>
    <lineage>
        <taxon>Bacteria</taxon>
        <taxon>Pseudomonadati</taxon>
        <taxon>Pseudomonadota</taxon>
        <taxon>Gammaproteobacteria</taxon>
        <taxon>Cellvibrionales</taxon>
        <taxon>Halieaceae</taxon>
        <taxon>Luminiphilus</taxon>
    </lineage>
</organism>
<dbReference type="GO" id="GO:0071949">
    <property type="term" value="F:FAD binding"/>
    <property type="evidence" value="ECO:0007669"/>
    <property type="project" value="InterPro"/>
</dbReference>
<dbReference type="STRING" id="565045.NOR51B_2485"/>
<dbReference type="RefSeq" id="WP_009021276.1">
    <property type="nucleotide sequence ID" value="NZ_DS999411.1"/>
</dbReference>
<dbReference type="InterPro" id="IPR007024">
    <property type="entry name" value="BLUF_domain"/>
</dbReference>
<dbReference type="Proteomes" id="UP000004699">
    <property type="component" value="Unassembled WGS sequence"/>
</dbReference>
<sequence length="149" mass="16961">MSEQANSPCDTLLQVGYVSTESAPIDSLGLLRLLTRIRERNNARGLTGLLLHRDDSFFQVLEGPPDAVETTMHEIEADTRHHNVRILFKETISEREFGDWQMGFLQLDGVDMSKVEGFSSFLHNPEQPQSFLENLSQSKRLALLFRELS</sequence>
<dbReference type="AlphaFoldDB" id="B8KT47"/>
<evidence type="ECO:0000313" key="2">
    <source>
        <dbReference type="EMBL" id="EED36533.1"/>
    </source>
</evidence>
<gene>
    <name evidence="2" type="ORF">NOR51B_2485</name>
</gene>
<dbReference type="SUPFAM" id="SSF54975">
    <property type="entry name" value="Acylphosphatase/BLUF domain-like"/>
    <property type="match status" value="1"/>
</dbReference>
<dbReference type="Pfam" id="PF04940">
    <property type="entry name" value="BLUF"/>
    <property type="match status" value="1"/>
</dbReference>
<dbReference type="PROSITE" id="PS50925">
    <property type="entry name" value="BLUF"/>
    <property type="match status" value="1"/>
</dbReference>
<reference evidence="3" key="1">
    <citation type="journal article" date="2013" name="BMC Microbiol.">
        <title>Taxonomy and evolution of bacteriochlorophyll a-containing members of the OM60/NOR5 clade of marine gammaproteobacteria: description of Luminiphilus syltensis gen. nov., sp. nov., reclassification of Haliea rubra as Pseudohaliea rubra gen. nov., comb. nov., and emendation of Chromatocurvus halotolerans.</title>
        <authorList>
            <person name="Spring S."/>
            <person name="Riedel T."/>
            <person name="Sproer C."/>
            <person name="Yan S."/>
            <person name="Harder J."/>
            <person name="Fuchs B.M."/>
        </authorList>
    </citation>
    <scope>NUCLEOTIDE SEQUENCE [LARGE SCALE GENOMIC DNA]</scope>
    <source>
        <strain evidence="3">NOR51-B</strain>
    </source>
</reference>
<keyword evidence="3" id="KW-1185">Reference proteome</keyword>
<feature type="domain" description="BLUF" evidence="1">
    <location>
        <begin position="12"/>
        <end position="103"/>
    </location>
</feature>
<proteinExistence type="predicted"/>
<dbReference type="GO" id="GO:0009882">
    <property type="term" value="F:blue light photoreceptor activity"/>
    <property type="evidence" value="ECO:0007669"/>
    <property type="project" value="InterPro"/>
</dbReference>